<dbReference type="AlphaFoldDB" id="A0A2P2P3T4"/>
<protein>
    <submittedName>
        <fullName evidence="1">Uncharacterized protein MANES_13G076600</fullName>
    </submittedName>
</protein>
<reference evidence="1" key="1">
    <citation type="submission" date="2018-02" db="EMBL/GenBank/DDBJ databases">
        <title>Rhizophora mucronata_Transcriptome.</title>
        <authorList>
            <person name="Meera S.P."/>
            <person name="Sreeshan A."/>
            <person name="Augustine A."/>
        </authorList>
    </citation>
    <scope>NUCLEOTIDE SEQUENCE</scope>
    <source>
        <tissue evidence="1">Leaf</tissue>
    </source>
</reference>
<dbReference type="EMBL" id="GGEC01068903">
    <property type="protein sequence ID" value="MBX49387.1"/>
    <property type="molecule type" value="Transcribed_RNA"/>
</dbReference>
<evidence type="ECO:0000313" key="1">
    <source>
        <dbReference type="EMBL" id="MBX49387.1"/>
    </source>
</evidence>
<accession>A0A2P2P3T4</accession>
<proteinExistence type="predicted"/>
<organism evidence="1">
    <name type="scientific">Rhizophora mucronata</name>
    <name type="common">Asiatic mangrove</name>
    <dbReference type="NCBI Taxonomy" id="61149"/>
    <lineage>
        <taxon>Eukaryota</taxon>
        <taxon>Viridiplantae</taxon>
        <taxon>Streptophyta</taxon>
        <taxon>Embryophyta</taxon>
        <taxon>Tracheophyta</taxon>
        <taxon>Spermatophyta</taxon>
        <taxon>Magnoliopsida</taxon>
        <taxon>eudicotyledons</taxon>
        <taxon>Gunneridae</taxon>
        <taxon>Pentapetalae</taxon>
        <taxon>rosids</taxon>
        <taxon>fabids</taxon>
        <taxon>Malpighiales</taxon>
        <taxon>Rhizophoraceae</taxon>
        <taxon>Rhizophora</taxon>
    </lineage>
</organism>
<name>A0A2P2P3T4_RHIMU</name>
<sequence length="36" mass="4335">MNCLWAPNCMEERMMISVFARFYQFQKMVLATANMK</sequence>